<protein>
    <submittedName>
        <fullName evidence="1">Uncharacterized protein</fullName>
    </submittedName>
</protein>
<dbReference type="EMBL" id="QXFW01003097">
    <property type="protein sequence ID" value="KAE8973027.1"/>
    <property type="molecule type" value="Genomic_DNA"/>
</dbReference>
<evidence type="ECO:0000313" key="1">
    <source>
        <dbReference type="EMBL" id="KAE8973027.1"/>
    </source>
</evidence>
<proteinExistence type="predicted"/>
<name>A0A6A3HUC6_9STRA</name>
<gene>
    <name evidence="1" type="ORF">PF011_g25412</name>
</gene>
<sequence>MQVSPRCNSEWRAAEAIVTVKDESATMLALLVAQTKTRDVESPEVVTAGHIVERARRRVRNRAGRYVLEHEVEYSERPGMHVERRWLTAEKFEELLDAGKVEDDLAAGDDV</sequence>
<reference evidence="1 2" key="1">
    <citation type="submission" date="2018-09" db="EMBL/GenBank/DDBJ databases">
        <title>Genomic investigation of the strawberry pathogen Phytophthora fragariae indicates pathogenicity is determined by transcriptional variation in three key races.</title>
        <authorList>
            <person name="Adams T.M."/>
            <person name="Armitage A.D."/>
            <person name="Sobczyk M.K."/>
            <person name="Bates H.J."/>
            <person name="Dunwell J.M."/>
            <person name="Nellist C.F."/>
            <person name="Harrison R.J."/>
        </authorList>
    </citation>
    <scope>NUCLEOTIDE SEQUENCE [LARGE SCALE GENOMIC DNA]</scope>
    <source>
        <strain evidence="1 2">SCRP245</strain>
    </source>
</reference>
<dbReference type="Proteomes" id="UP000460718">
    <property type="component" value="Unassembled WGS sequence"/>
</dbReference>
<accession>A0A6A3HUC6</accession>
<evidence type="ECO:0000313" key="2">
    <source>
        <dbReference type="Proteomes" id="UP000460718"/>
    </source>
</evidence>
<comment type="caution">
    <text evidence="1">The sequence shown here is derived from an EMBL/GenBank/DDBJ whole genome shotgun (WGS) entry which is preliminary data.</text>
</comment>
<dbReference type="AlphaFoldDB" id="A0A6A3HUC6"/>
<organism evidence="1 2">
    <name type="scientific">Phytophthora fragariae</name>
    <dbReference type="NCBI Taxonomy" id="53985"/>
    <lineage>
        <taxon>Eukaryota</taxon>
        <taxon>Sar</taxon>
        <taxon>Stramenopiles</taxon>
        <taxon>Oomycota</taxon>
        <taxon>Peronosporomycetes</taxon>
        <taxon>Peronosporales</taxon>
        <taxon>Peronosporaceae</taxon>
        <taxon>Phytophthora</taxon>
    </lineage>
</organism>